<dbReference type="STRING" id="993615.L2GLS4"/>
<keyword evidence="4" id="KW-0479">Metal-binding</keyword>
<dbReference type="NCBIfam" id="TIGR00501">
    <property type="entry name" value="met_pdase_II"/>
    <property type="match status" value="1"/>
</dbReference>
<evidence type="ECO:0000256" key="2">
    <source>
        <dbReference type="ARBA" id="ARBA00022490"/>
    </source>
</evidence>
<dbReference type="InterPro" id="IPR002468">
    <property type="entry name" value="Pept_M24A_MAP2"/>
</dbReference>
<dbReference type="SUPFAM" id="SSF55920">
    <property type="entry name" value="Creatinase/aminopeptidase"/>
    <property type="match status" value="1"/>
</dbReference>
<dbReference type="AlphaFoldDB" id="L2GLS4"/>
<evidence type="ECO:0000313" key="7">
    <source>
        <dbReference type="EMBL" id="ELA41455.1"/>
    </source>
</evidence>
<reference evidence="8" key="1">
    <citation type="submission" date="2011-05" db="EMBL/GenBank/DDBJ databases">
        <title>The genome sequence of Vittaforma corneae strain ATCC 50505.</title>
        <authorList>
            <consortium name="The Broad Institute Genome Sequencing Platform"/>
            <person name="Cuomo C."/>
            <person name="Didier E."/>
            <person name="Bowers L."/>
            <person name="Young S.K."/>
            <person name="Zeng Q."/>
            <person name="Gargeya S."/>
            <person name="Fitzgerald M."/>
            <person name="Haas B."/>
            <person name="Abouelleil A."/>
            <person name="Alvarado L."/>
            <person name="Arachchi H.M."/>
            <person name="Berlin A."/>
            <person name="Chapman S.B."/>
            <person name="Gearin G."/>
            <person name="Goldberg J."/>
            <person name="Griggs A."/>
            <person name="Gujja S."/>
            <person name="Hansen M."/>
            <person name="Heiman D."/>
            <person name="Howarth C."/>
            <person name="Larimer J."/>
            <person name="Lui A."/>
            <person name="MacDonald P.J.P."/>
            <person name="McCowen C."/>
            <person name="Montmayeur A."/>
            <person name="Murphy C."/>
            <person name="Neiman D."/>
            <person name="Pearson M."/>
            <person name="Priest M."/>
            <person name="Roberts A."/>
            <person name="Saif S."/>
            <person name="Shea T."/>
            <person name="Sisk P."/>
            <person name="Stolte C."/>
            <person name="Sykes S."/>
            <person name="Wortman J."/>
            <person name="Nusbaum C."/>
            <person name="Birren B."/>
        </authorList>
    </citation>
    <scope>NUCLEOTIDE SEQUENCE [LARGE SCALE GENOMIC DNA]</scope>
    <source>
        <strain evidence="8">ATCC 50505</strain>
    </source>
</reference>
<dbReference type="InterPro" id="IPR036388">
    <property type="entry name" value="WH-like_DNA-bd_sf"/>
</dbReference>
<dbReference type="PANTHER" id="PTHR45777:SF2">
    <property type="entry name" value="METHIONINE AMINOPEPTIDASE 2"/>
    <property type="match status" value="1"/>
</dbReference>
<evidence type="ECO:0000259" key="6">
    <source>
        <dbReference type="Pfam" id="PF00557"/>
    </source>
</evidence>
<dbReference type="OrthoDB" id="7848262at2759"/>
<proteinExistence type="predicted"/>
<dbReference type="InterPro" id="IPR018349">
    <property type="entry name" value="Pept_M24A_MAP2_BS"/>
</dbReference>
<dbReference type="GO" id="GO:0046872">
    <property type="term" value="F:metal ion binding"/>
    <property type="evidence" value="ECO:0007669"/>
    <property type="project" value="UniProtKB-KW"/>
</dbReference>
<keyword evidence="8" id="KW-1185">Reference proteome</keyword>
<dbReference type="SUPFAM" id="SSF46785">
    <property type="entry name" value="Winged helix' DNA-binding domain"/>
    <property type="match status" value="1"/>
</dbReference>
<dbReference type="Proteomes" id="UP000011082">
    <property type="component" value="Unassembled WGS sequence"/>
</dbReference>
<sequence>MSFVLLNKIEPQPIEFLEPASFNLTSDSILNDALRAAEAHRRVRSSVQQILKPGVSLLQIIETVEKATRALLVGEKNNGIGFPCGVSLNDCAAHFTLNPGDRNIILKESDILKIDFGTHSNGRIMDSAFTVCFDPKFEQLLKASQEATKRGLEVIGIDMMVCEIGREISEVFKSFEIELDNKIMPIKPIWNLNGHSIEQYRIHGEFSIPPINNGDTSRVSEGFCAIETFASTGKGEVCDKGEASHFMINRNPPSSKIYNAKNEKVLKTIQKEFGTLPFSPRHVEFYSPDSFSSIKLLSLRKFIDPYPPLHDLPNSFVAQFEHTVYLSDTGKRILTNGNDY</sequence>
<name>L2GLS4_VITCO</name>
<dbReference type="GO" id="GO:0051604">
    <property type="term" value="P:protein maturation"/>
    <property type="evidence" value="ECO:0007669"/>
    <property type="project" value="EnsemblFungi"/>
</dbReference>
<protein>
    <submittedName>
        <fullName evidence="7">Methionine aminopeptidase, type II</fullName>
    </submittedName>
</protein>
<dbReference type="FunCoup" id="L2GLS4">
    <property type="interactions" value="233"/>
</dbReference>
<accession>L2GLS4</accession>
<keyword evidence="5" id="KW-0378">Hydrolase</keyword>
<dbReference type="GeneID" id="19882271"/>
<evidence type="ECO:0000256" key="4">
    <source>
        <dbReference type="ARBA" id="ARBA00022723"/>
    </source>
</evidence>
<dbReference type="GO" id="GO:0005737">
    <property type="term" value="C:cytoplasm"/>
    <property type="evidence" value="ECO:0007669"/>
    <property type="project" value="TreeGrafter"/>
</dbReference>
<dbReference type="Gene3D" id="1.10.10.10">
    <property type="entry name" value="Winged helix-like DNA-binding domain superfamily/Winged helix DNA-binding domain"/>
    <property type="match status" value="1"/>
</dbReference>
<dbReference type="RefSeq" id="XP_007605006.1">
    <property type="nucleotide sequence ID" value="XM_007604944.1"/>
</dbReference>
<organism evidence="7 8">
    <name type="scientific">Vittaforma corneae (strain ATCC 50505)</name>
    <name type="common">Microsporidian parasite</name>
    <name type="synonym">Nosema corneum</name>
    <dbReference type="NCBI Taxonomy" id="993615"/>
    <lineage>
        <taxon>Eukaryota</taxon>
        <taxon>Fungi</taxon>
        <taxon>Fungi incertae sedis</taxon>
        <taxon>Microsporidia</taxon>
        <taxon>Nosematidae</taxon>
        <taxon>Vittaforma</taxon>
    </lineage>
</organism>
<evidence type="ECO:0000313" key="8">
    <source>
        <dbReference type="Proteomes" id="UP000011082"/>
    </source>
</evidence>
<keyword evidence="1 7" id="KW-0031">Aminopeptidase</keyword>
<dbReference type="GO" id="GO:0070006">
    <property type="term" value="F:metalloaminopeptidase activity"/>
    <property type="evidence" value="ECO:0007669"/>
    <property type="project" value="EnsemblFungi"/>
</dbReference>
<dbReference type="HOGENOM" id="CLU_015857_7_0_1"/>
<dbReference type="InterPro" id="IPR036005">
    <property type="entry name" value="Creatinase/aminopeptidase-like"/>
</dbReference>
<evidence type="ECO:0000256" key="5">
    <source>
        <dbReference type="ARBA" id="ARBA00022801"/>
    </source>
</evidence>
<dbReference type="InterPro" id="IPR036390">
    <property type="entry name" value="WH_DNA-bd_sf"/>
</dbReference>
<dbReference type="InterPro" id="IPR050247">
    <property type="entry name" value="Met_Aminopeptidase_Type2"/>
</dbReference>
<dbReference type="VEuPathDB" id="MicrosporidiaDB:VICG_01560"/>
<keyword evidence="3" id="KW-0645">Protease</keyword>
<dbReference type="PANTHER" id="PTHR45777">
    <property type="entry name" value="METHIONINE AMINOPEPTIDASE 2"/>
    <property type="match status" value="1"/>
</dbReference>
<evidence type="ECO:0000256" key="3">
    <source>
        <dbReference type="ARBA" id="ARBA00022670"/>
    </source>
</evidence>
<dbReference type="GO" id="GO:0006508">
    <property type="term" value="P:proteolysis"/>
    <property type="evidence" value="ECO:0007669"/>
    <property type="project" value="UniProtKB-KW"/>
</dbReference>
<keyword evidence="2" id="KW-0963">Cytoplasm</keyword>
<dbReference type="InParanoid" id="L2GLS4"/>
<dbReference type="Gene3D" id="3.90.230.10">
    <property type="entry name" value="Creatinase/methionine aminopeptidase superfamily"/>
    <property type="match status" value="1"/>
</dbReference>
<gene>
    <name evidence="7" type="ORF">VICG_01560</name>
</gene>
<dbReference type="InterPro" id="IPR000994">
    <property type="entry name" value="Pept_M24"/>
</dbReference>
<dbReference type="OMA" id="ILRYHIH"/>
<dbReference type="PROSITE" id="PS01202">
    <property type="entry name" value="MAP_2"/>
    <property type="match status" value="1"/>
</dbReference>
<feature type="domain" description="Peptidase M24" evidence="6">
    <location>
        <begin position="35"/>
        <end position="222"/>
    </location>
</feature>
<evidence type="ECO:0000256" key="1">
    <source>
        <dbReference type="ARBA" id="ARBA00022438"/>
    </source>
</evidence>
<dbReference type="EMBL" id="JH370144">
    <property type="protein sequence ID" value="ELA41455.1"/>
    <property type="molecule type" value="Genomic_DNA"/>
</dbReference>
<dbReference type="Pfam" id="PF00557">
    <property type="entry name" value="Peptidase_M24"/>
    <property type="match status" value="1"/>
</dbReference>